<proteinExistence type="predicted"/>
<protein>
    <recommendedName>
        <fullName evidence="3">Type II toxin-antitoxin system PemK/MazF family toxin</fullName>
    </recommendedName>
</protein>
<dbReference type="Proteomes" id="UP001596072">
    <property type="component" value="Unassembled WGS sequence"/>
</dbReference>
<evidence type="ECO:0008006" key="3">
    <source>
        <dbReference type="Google" id="ProtNLM"/>
    </source>
</evidence>
<accession>A0ABW0ZI11</accession>
<sequence>MIRLTDRAHSALREDEVVLVDWHRAGLCCSDAGEISVRAIRAGRLPRSARSATRASGRVFAHPLALSQLLGRDVLIDCRLIGRWRRFSTDLPPDAGLRACLGRLPDPVATDRTQPSRSP</sequence>
<reference evidence="2" key="1">
    <citation type="journal article" date="2019" name="Int. J. Syst. Evol. Microbiol.">
        <title>The Global Catalogue of Microorganisms (GCM) 10K type strain sequencing project: providing services to taxonomists for standard genome sequencing and annotation.</title>
        <authorList>
            <consortium name="The Broad Institute Genomics Platform"/>
            <consortium name="The Broad Institute Genome Sequencing Center for Infectious Disease"/>
            <person name="Wu L."/>
            <person name="Ma J."/>
        </authorList>
    </citation>
    <scope>NUCLEOTIDE SEQUENCE [LARGE SCALE GENOMIC DNA]</scope>
    <source>
        <strain evidence="2">YIM 94188</strain>
    </source>
</reference>
<dbReference type="RefSeq" id="WP_136431607.1">
    <property type="nucleotide sequence ID" value="NZ_JBHSNS010000007.1"/>
</dbReference>
<organism evidence="1 2">
    <name type="scientific">Nocardioides vastitatis</name>
    <dbReference type="NCBI Taxonomy" id="2568655"/>
    <lineage>
        <taxon>Bacteria</taxon>
        <taxon>Bacillati</taxon>
        <taxon>Actinomycetota</taxon>
        <taxon>Actinomycetes</taxon>
        <taxon>Propionibacteriales</taxon>
        <taxon>Nocardioidaceae</taxon>
        <taxon>Nocardioides</taxon>
    </lineage>
</organism>
<name>A0ABW0ZI11_9ACTN</name>
<evidence type="ECO:0000313" key="1">
    <source>
        <dbReference type="EMBL" id="MFC5730152.1"/>
    </source>
</evidence>
<comment type="caution">
    <text evidence="1">The sequence shown here is derived from an EMBL/GenBank/DDBJ whole genome shotgun (WGS) entry which is preliminary data.</text>
</comment>
<keyword evidence="2" id="KW-1185">Reference proteome</keyword>
<gene>
    <name evidence="1" type="ORF">ACFPQB_14615</name>
</gene>
<evidence type="ECO:0000313" key="2">
    <source>
        <dbReference type="Proteomes" id="UP001596072"/>
    </source>
</evidence>
<dbReference type="EMBL" id="JBHSNS010000007">
    <property type="protein sequence ID" value="MFC5730152.1"/>
    <property type="molecule type" value="Genomic_DNA"/>
</dbReference>